<evidence type="ECO:0000313" key="2">
    <source>
        <dbReference type="Proteomes" id="UP001220256"/>
    </source>
</evidence>
<proteinExistence type="predicted"/>
<organism evidence="1 2">
    <name type="scientific">Penicillium chrysogenum</name>
    <name type="common">Penicillium notatum</name>
    <dbReference type="NCBI Taxonomy" id="5076"/>
    <lineage>
        <taxon>Eukaryota</taxon>
        <taxon>Fungi</taxon>
        <taxon>Dikarya</taxon>
        <taxon>Ascomycota</taxon>
        <taxon>Pezizomycotina</taxon>
        <taxon>Eurotiomycetes</taxon>
        <taxon>Eurotiomycetidae</taxon>
        <taxon>Eurotiales</taxon>
        <taxon>Aspergillaceae</taxon>
        <taxon>Penicillium</taxon>
        <taxon>Penicillium chrysogenum species complex</taxon>
    </lineage>
</organism>
<dbReference type="Proteomes" id="UP001220256">
    <property type="component" value="Unassembled WGS sequence"/>
</dbReference>
<protein>
    <submittedName>
        <fullName evidence="1">Uncharacterized protein</fullName>
    </submittedName>
</protein>
<keyword evidence="2" id="KW-1185">Reference proteome</keyword>
<evidence type="ECO:0000313" key="1">
    <source>
        <dbReference type="EMBL" id="KAJ5274311.1"/>
    </source>
</evidence>
<comment type="caution">
    <text evidence="1">The sequence shown here is derived from an EMBL/GenBank/DDBJ whole genome shotgun (WGS) entry which is preliminary data.</text>
</comment>
<reference evidence="1 2" key="1">
    <citation type="journal article" date="2023" name="IMA Fungus">
        <title>Comparative genomic study of the Penicillium genus elucidates a diverse pangenome and 15 lateral gene transfer events.</title>
        <authorList>
            <person name="Petersen C."/>
            <person name="Sorensen T."/>
            <person name="Nielsen M.R."/>
            <person name="Sondergaard T.E."/>
            <person name="Sorensen J.L."/>
            <person name="Fitzpatrick D.A."/>
            <person name="Frisvad J.C."/>
            <person name="Nielsen K.L."/>
        </authorList>
    </citation>
    <scope>NUCLEOTIDE SEQUENCE [LARGE SCALE GENOMIC DNA]</scope>
    <source>
        <strain evidence="1 2">IBT 3361</strain>
    </source>
</reference>
<dbReference type="EMBL" id="JAPVEB010000002">
    <property type="protein sequence ID" value="KAJ5274311.1"/>
    <property type="molecule type" value="Genomic_DNA"/>
</dbReference>
<accession>A0ABQ8WNR6</accession>
<name>A0ABQ8WNR6_PENCH</name>
<sequence>MELLTGLLYRSTEDVRVDAGTLLMRDLRNIVATLIHRLNELQQEEDSDRSREWEIWRGTN</sequence>
<gene>
    <name evidence="1" type="ORF">N7505_002856</name>
</gene>